<evidence type="ECO:0000313" key="2">
    <source>
        <dbReference type="Proteomes" id="UP000315003"/>
    </source>
</evidence>
<evidence type="ECO:0000313" key="1">
    <source>
        <dbReference type="EMBL" id="QDT61981.1"/>
    </source>
</evidence>
<dbReference type="AlphaFoldDB" id="A0A517T0X1"/>
<protein>
    <submittedName>
        <fullName evidence="1">Uncharacterized protein</fullName>
    </submittedName>
</protein>
<proteinExistence type="predicted"/>
<organism evidence="1 2">
    <name type="scientific">Stieleria bergensis</name>
    <dbReference type="NCBI Taxonomy" id="2528025"/>
    <lineage>
        <taxon>Bacteria</taxon>
        <taxon>Pseudomonadati</taxon>
        <taxon>Planctomycetota</taxon>
        <taxon>Planctomycetia</taxon>
        <taxon>Pirellulales</taxon>
        <taxon>Pirellulaceae</taxon>
        <taxon>Stieleria</taxon>
    </lineage>
</organism>
<gene>
    <name evidence="1" type="ORF">SV7mr_45220</name>
</gene>
<sequence length="66" mass="7217">MDKSLYESVAVSLQPVLGVARGQKIMRECVLWEVSSCRLGRQESILPVRVSVAELRSLASVADAND</sequence>
<reference evidence="1 2" key="1">
    <citation type="submission" date="2019-02" db="EMBL/GenBank/DDBJ databases">
        <title>Deep-cultivation of Planctomycetes and their phenomic and genomic characterization uncovers novel biology.</title>
        <authorList>
            <person name="Wiegand S."/>
            <person name="Jogler M."/>
            <person name="Boedeker C."/>
            <person name="Pinto D."/>
            <person name="Vollmers J."/>
            <person name="Rivas-Marin E."/>
            <person name="Kohn T."/>
            <person name="Peeters S.H."/>
            <person name="Heuer A."/>
            <person name="Rast P."/>
            <person name="Oberbeckmann S."/>
            <person name="Bunk B."/>
            <person name="Jeske O."/>
            <person name="Meyerdierks A."/>
            <person name="Storesund J.E."/>
            <person name="Kallscheuer N."/>
            <person name="Luecker S."/>
            <person name="Lage O.M."/>
            <person name="Pohl T."/>
            <person name="Merkel B.J."/>
            <person name="Hornburger P."/>
            <person name="Mueller R.-W."/>
            <person name="Bruemmer F."/>
            <person name="Labrenz M."/>
            <person name="Spormann A.M."/>
            <person name="Op den Camp H."/>
            <person name="Overmann J."/>
            <person name="Amann R."/>
            <person name="Jetten M.S.M."/>
            <person name="Mascher T."/>
            <person name="Medema M.H."/>
            <person name="Devos D.P."/>
            <person name="Kaster A.-K."/>
            <person name="Ovreas L."/>
            <person name="Rohde M."/>
            <person name="Galperin M.Y."/>
            <person name="Jogler C."/>
        </authorList>
    </citation>
    <scope>NUCLEOTIDE SEQUENCE [LARGE SCALE GENOMIC DNA]</scope>
    <source>
        <strain evidence="1 2">SV_7m_r</strain>
    </source>
</reference>
<accession>A0A517T0X1</accession>
<keyword evidence="2" id="KW-1185">Reference proteome</keyword>
<name>A0A517T0X1_9BACT</name>
<dbReference type="EMBL" id="CP036272">
    <property type="protein sequence ID" value="QDT61981.1"/>
    <property type="molecule type" value="Genomic_DNA"/>
</dbReference>
<dbReference type="Proteomes" id="UP000315003">
    <property type="component" value="Chromosome"/>
</dbReference>